<dbReference type="EMBL" id="WIGO01000193">
    <property type="protein sequence ID" value="KAF6824441.1"/>
    <property type="molecule type" value="Genomic_DNA"/>
</dbReference>
<feature type="compositionally biased region" description="Polar residues" evidence="1">
    <location>
        <begin position="476"/>
        <end position="492"/>
    </location>
</feature>
<dbReference type="SUPFAM" id="SSF52540">
    <property type="entry name" value="P-loop containing nucleoside triphosphate hydrolases"/>
    <property type="match status" value="1"/>
</dbReference>
<feature type="compositionally biased region" description="Basic and acidic residues" evidence="1">
    <location>
        <begin position="102"/>
        <end position="122"/>
    </location>
</feature>
<dbReference type="InterPro" id="IPR056693">
    <property type="entry name" value="DUF7791"/>
</dbReference>
<dbReference type="Pfam" id="PF25053">
    <property type="entry name" value="DUF7791"/>
    <property type="match status" value="1"/>
</dbReference>
<feature type="compositionally biased region" description="Polar residues" evidence="1">
    <location>
        <begin position="502"/>
        <end position="526"/>
    </location>
</feature>
<feature type="region of interest" description="Disordered" evidence="1">
    <location>
        <begin position="89"/>
        <end position="142"/>
    </location>
</feature>
<evidence type="ECO:0000313" key="4">
    <source>
        <dbReference type="Proteomes" id="UP000654918"/>
    </source>
</evidence>
<reference evidence="3" key="1">
    <citation type="journal article" date="2020" name="Phytopathology">
        <title>Genome Sequence Resources of Colletotrichum truncatum, C. plurivorum, C. musicola, and C. sojae: Four Species Pathogenic to Soybean (Glycine max).</title>
        <authorList>
            <person name="Rogerio F."/>
            <person name="Boufleur T.R."/>
            <person name="Ciampi-Guillardi M."/>
            <person name="Sukno S.A."/>
            <person name="Thon M.R."/>
            <person name="Massola Junior N.S."/>
            <person name="Baroncelli R."/>
        </authorList>
    </citation>
    <scope>NUCLEOTIDE SEQUENCE</scope>
    <source>
        <strain evidence="3">LFN00145</strain>
    </source>
</reference>
<proteinExistence type="predicted"/>
<feature type="domain" description="DUF7791" evidence="2">
    <location>
        <begin position="374"/>
        <end position="615"/>
    </location>
</feature>
<feature type="compositionally biased region" description="Low complexity" evidence="1">
    <location>
        <begin position="924"/>
        <end position="938"/>
    </location>
</feature>
<feature type="region of interest" description="Disordered" evidence="1">
    <location>
        <begin position="472"/>
        <end position="529"/>
    </location>
</feature>
<dbReference type="InterPro" id="IPR027417">
    <property type="entry name" value="P-loop_NTPase"/>
</dbReference>
<feature type="region of interest" description="Disordered" evidence="1">
    <location>
        <begin position="909"/>
        <end position="948"/>
    </location>
</feature>
<evidence type="ECO:0000259" key="2">
    <source>
        <dbReference type="Pfam" id="PF25053"/>
    </source>
</evidence>
<organism evidence="3 4">
    <name type="scientific">Colletotrichum plurivorum</name>
    <dbReference type="NCBI Taxonomy" id="2175906"/>
    <lineage>
        <taxon>Eukaryota</taxon>
        <taxon>Fungi</taxon>
        <taxon>Dikarya</taxon>
        <taxon>Ascomycota</taxon>
        <taxon>Pezizomycotina</taxon>
        <taxon>Sordariomycetes</taxon>
        <taxon>Hypocreomycetidae</taxon>
        <taxon>Glomerellales</taxon>
        <taxon>Glomerellaceae</taxon>
        <taxon>Colletotrichum</taxon>
        <taxon>Colletotrichum orchidearum species complex</taxon>
    </lineage>
</organism>
<evidence type="ECO:0000256" key="1">
    <source>
        <dbReference type="SAM" id="MobiDB-lite"/>
    </source>
</evidence>
<gene>
    <name evidence="3" type="ORF">CPLU01_10872</name>
</gene>
<dbReference type="PANTHER" id="PTHR10039:SF5">
    <property type="entry name" value="NACHT DOMAIN-CONTAINING PROTEIN"/>
    <property type="match status" value="1"/>
</dbReference>
<name>A0A8H6K539_9PEZI</name>
<dbReference type="PANTHER" id="PTHR10039">
    <property type="entry name" value="AMELOGENIN"/>
    <property type="match status" value="1"/>
</dbReference>
<dbReference type="AlphaFoldDB" id="A0A8H6K539"/>
<feature type="compositionally biased region" description="Acidic residues" evidence="1">
    <location>
        <begin position="123"/>
        <end position="140"/>
    </location>
</feature>
<comment type="caution">
    <text evidence="3">The sequence shown here is derived from an EMBL/GenBank/DDBJ whole genome shotgun (WGS) entry which is preliminary data.</text>
</comment>
<protein>
    <recommendedName>
        <fullName evidence="2">DUF7791 domain-containing protein</fullName>
    </recommendedName>
</protein>
<evidence type="ECO:0000313" key="3">
    <source>
        <dbReference type="EMBL" id="KAF6824441.1"/>
    </source>
</evidence>
<dbReference type="Proteomes" id="UP000654918">
    <property type="component" value="Unassembled WGS sequence"/>
</dbReference>
<keyword evidence="4" id="KW-1185">Reference proteome</keyword>
<sequence length="948" mass="107177">MNRRLDEISDQGHNQIAELRQLRTSTAALESSLGNWQQVPGLAEEVRAIVRQASDAIDRNARKQILKELWMQHRFEEVDEAHESTFDWILGNDDSSSEEDDGYHSEDTGHRSSPENDRSSSDDDKDDTGEDDGRDGETPEEAQARQKIVNWLINEHGIFHISGKPGSGKSTLMKLASRSSGLAIEDRPCQIHGRDVEAALTLVLDQSDLWAAHKVAFFIDRLDEFEGDHDHMMKLLLRWVREYKDSVKLCVSSREWEIFRQRLAGCPGIRLQDITVRDIKSYVSHELSENEEFERLALTSPEILGLVDQITTKAEGVFLWVKITLRGLKYGLLSGERFEDLEERINGLPTELEALYRSLFDSMMNGRHMNKLDRAKAMRTLLLALLYAHAEGEDHFRPPFMLISYSFLDEYTRDQDFAQKMDIQPVGKGVCDTRLDYARKLIYQRCMGFLETHMMHVKCYNDNDYLVAETRKSESTDVTQAQGNGMPSSGETGNDDSDDVSRSTISNVKVSSQISKDQGSIASSGQGKLAVEDGQESTASWHYAAYEGRADLVVDQINTSLYPVRHGIRFIHRTALEFLSQPWVSRQIRDAAAQFNEADFELQAIIASMKLFTPSARYAKDFITNLRHRLNHYLVRLGIIHEACFLSFQGEAARVLRHYDLATGYRLLFVSELIPHGQPNGEALLDPNDALLLLGARTGASQGLSSLTGHELTRKLRYDNPPKDVVLDSYLDGMYGYFDGESWSVPERTLSGEDQAAYGQRICRDVAAYLETGASPNSASHHALRREGASSTLTCWQLWLSFLLIWEDVEVLCERFLELFLLHKADTEIWFSFSSKTGRGLEIQGWWPALHKESFRISVSRGHTSKLVSFLRETEAEEHSEGRAMFLGDMLLILFPQTGARLKELADRNLGSGALPPPKEVWPSVDSRPSSTSGSSSSRSRRSWDDGQ</sequence>
<accession>A0A8H6K539</accession>